<keyword evidence="2 4" id="KW-0963">Cytoplasm</keyword>
<evidence type="ECO:0000256" key="3">
    <source>
        <dbReference type="ARBA" id="ARBA00022553"/>
    </source>
</evidence>
<keyword evidence="7" id="KW-1185">Reference proteome</keyword>
<dbReference type="PATRIC" id="fig|1121326.3.peg.5766"/>
<dbReference type="STRING" id="1121326.CLMAG_57090"/>
<dbReference type="Pfam" id="PF06857">
    <property type="entry name" value="ACP"/>
    <property type="match status" value="1"/>
</dbReference>
<organism evidence="6 7">
    <name type="scientific">Clostridium magnum DSM 2767</name>
    <dbReference type="NCBI Taxonomy" id="1121326"/>
    <lineage>
        <taxon>Bacteria</taxon>
        <taxon>Bacillati</taxon>
        <taxon>Bacillota</taxon>
        <taxon>Clostridia</taxon>
        <taxon>Eubacteriales</taxon>
        <taxon>Clostridiaceae</taxon>
        <taxon>Clostridium</taxon>
    </lineage>
</organism>
<protein>
    <recommendedName>
        <fullName evidence="4">Citrate lyase acyl carrier protein</fullName>
    </recommendedName>
    <alternativeName>
        <fullName evidence="4">Citrate lyase gamma chain</fullName>
    </alternativeName>
</protein>
<feature type="modified residue" description="O-(phosphoribosyl dephospho-coenzyme A)serine" evidence="4 5">
    <location>
        <position position="14"/>
    </location>
</feature>
<comment type="subunit">
    <text evidence="4">Oligomer with a subunit composition of (alpha,beta,gamma)6.</text>
</comment>
<evidence type="ECO:0000313" key="6">
    <source>
        <dbReference type="EMBL" id="KZL89011.1"/>
    </source>
</evidence>
<evidence type="ECO:0000256" key="4">
    <source>
        <dbReference type="HAMAP-Rule" id="MF_00805"/>
    </source>
</evidence>
<keyword evidence="6" id="KW-0456">Lyase</keyword>
<dbReference type="RefSeq" id="WP_066630255.1">
    <property type="nucleotide sequence ID" value="NZ_FQXL01000020.1"/>
</dbReference>
<dbReference type="AlphaFoldDB" id="A0A162QV71"/>
<dbReference type="OrthoDB" id="1120942at2"/>
<dbReference type="Proteomes" id="UP000076603">
    <property type="component" value="Unassembled WGS sequence"/>
</dbReference>
<evidence type="ECO:0000256" key="1">
    <source>
        <dbReference type="ARBA" id="ARBA00004496"/>
    </source>
</evidence>
<dbReference type="HAMAP" id="MF_00805">
    <property type="entry name" value="CitD"/>
    <property type="match status" value="1"/>
</dbReference>
<evidence type="ECO:0000256" key="5">
    <source>
        <dbReference type="PIRSR" id="PIRSR002736-50"/>
    </source>
</evidence>
<sequence>MDIIKVGICGTVESSDITVIIEPNPNKGIEIELDSSVEIQFGEQIREVITSTLLELNIENARVVANDKGALDCVIKARVQAAAYRAAGSVDYKW</sequence>
<name>A0A162QV71_9CLOT</name>
<evidence type="ECO:0000256" key="2">
    <source>
        <dbReference type="ARBA" id="ARBA00022490"/>
    </source>
</evidence>
<dbReference type="PIRSF" id="PIRSF002736">
    <property type="entry name" value="Citrt_lyas_gamma"/>
    <property type="match status" value="1"/>
</dbReference>
<dbReference type="NCBIfam" id="TIGR01608">
    <property type="entry name" value="citD"/>
    <property type="match status" value="1"/>
</dbReference>
<proteinExistence type="inferred from homology"/>
<evidence type="ECO:0000313" key="7">
    <source>
        <dbReference type="Proteomes" id="UP000076603"/>
    </source>
</evidence>
<dbReference type="EMBL" id="LWAE01000012">
    <property type="protein sequence ID" value="KZL89011.1"/>
    <property type="molecule type" value="Genomic_DNA"/>
</dbReference>
<comment type="similarity">
    <text evidence="4">Belongs to the CitD family.</text>
</comment>
<dbReference type="InterPro" id="IPR006495">
    <property type="entry name" value="CitD"/>
</dbReference>
<comment type="caution">
    <text evidence="6">The sequence shown here is derived from an EMBL/GenBank/DDBJ whole genome shotgun (WGS) entry which is preliminary data.</text>
</comment>
<reference evidence="6 7" key="1">
    <citation type="submission" date="2016-04" db="EMBL/GenBank/DDBJ databases">
        <title>Genome sequence of Clostridium magnum DSM 2767.</title>
        <authorList>
            <person name="Poehlein A."/>
            <person name="Uhlig R."/>
            <person name="Fischer R."/>
            <person name="Bahl H."/>
            <person name="Daniel R."/>
        </authorList>
    </citation>
    <scope>NUCLEOTIDE SEQUENCE [LARGE SCALE GENOMIC DNA]</scope>
    <source>
        <strain evidence="6 7">DSM 2767</strain>
    </source>
</reference>
<dbReference type="GO" id="GO:0016829">
    <property type="term" value="F:lyase activity"/>
    <property type="evidence" value="ECO:0007669"/>
    <property type="project" value="UniProtKB-KW"/>
</dbReference>
<gene>
    <name evidence="6" type="primary">citD_4</name>
    <name evidence="4" type="synonym">citD</name>
    <name evidence="6" type="ORF">CLMAG_57090</name>
</gene>
<comment type="subcellular location">
    <subcellularLocation>
        <location evidence="1 4">Cytoplasm</location>
    </subcellularLocation>
</comment>
<dbReference type="NCBIfam" id="NF009726">
    <property type="entry name" value="PRK13253.1"/>
    <property type="match status" value="1"/>
</dbReference>
<keyword evidence="3 4" id="KW-0597">Phosphoprotein</keyword>
<dbReference type="GO" id="GO:0005737">
    <property type="term" value="C:cytoplasm"/>
    <property type="evidence" value="ECO:0007669"/>
    <property type="project" value="UniProtKB-SubCell"/>
</dbReference>
<comment type="function">
    <text evidence="4">Covalent carrier of the coenzyme of citrate lyase.</text>
</comment>
<accession>A0A162QV71</accession>
<dbReference type="InterPro" id="IPR023439">
    <property type="entry name" value="Mal_deCO2ase/Cit_lyase_ACP"/>
</dbReference>